<sequence length="925" mass="102039">MSLDTQKISAVQFDADAVRIHGEPKLLLSASLFYFRIPRLLWKERMEQLKAYGYNSIDVYFPWNYHELREGEWDFTGERDVEAFLSAARDTGLWVIARPGPYICSEWDGGALPAYLLAQGIEIRQNDPIFLSRVASWFDRIIPLLKAYQAGEGGTVIAVQLDNELDFYDCKDPEGYIGALRDLTLGHGISVPLFACAGQGGLLQAAGIAEGVAPTCNFYPDNRDPEFEQKVLHYGGILEELGYPLLVTETNRAHYLLRRLLGCGAKLLGPYLQVSGTDFGFTNATNNWGKPLAFMTSDYDFGGMISPEGHIRDEAYEGKLLGRMIEAYGSKLAEAKAVGAADEKLVRTGQWNNIAGPYVLELKGGGQLLFLTNLDDEDKELAITGSHSFILRGGRSLALPRQVPLSGWGIEGILEQSTAELYFVKQASTKLVLAFHTESAGQIQLSGQGMASVEAENCQAELQDGQLSIIFEGLTDVVCRVKDDNGSLLTIVIHDKDKALYMDDVDEEGLSSTHSLNSPSADEAQKEVTDWQLSSMDGAVPMTSLDSRQSRDHAIYLEQSDIYRGYAWYEATVSPHDSDQAHGVLIKNGSDVISLYADGRYLGTTVPGGSSSYLPVKERLEQGKLTARTEIWGHSNFDDSRLPGLKLNALKGLTGMTLVTKQHDLSRNWSVYRAADRTLREELTAEVDRKLWPVVNLGGWLSPDHPAFEYYRKSFIPGERANSWTLHFEGMQSMAKVFVNGELIGDVHPFDPYLDLSSHLTAGQTAELAIFLERVIGLPAGRRAVMYEGVKASDWIISGAEEPELSAHAKALRAQSQDAILPVRLEPGQTAWLYGTVQNSDNGKGWRAMVSGSGLKLTVFLEGRLVGRIWTPCEEGRPVITGGSQQSVYLPGVWFEKKEGEIDLFLEAVDQAGPCRLDAIRLQPV</sequence>
<dbReference type="InterPro" id="IPR001944">
    <property type="entry name" value="Glycoside_Hdrlase_35"/>
</dbReference>
<accession>A0A1I1WSI8</accession>
<evidence type="ECO:0000256" key="2">
    <source>
        <dbReference type="RuleBase" id="RU003679"/>
    </source>
</evidence>
<reference evidence="5" key="1">
    <citation type="submission" date="2016-10" db="EMBL/GenBank/DDBJ databases">
        <authorList>
            <person name="Varghese N."/>
            <person name="Submissions S."/>
        </authorList>
    </citation>
    <scope>NUCLEOTIDE SEQUENCE [LARGE SCALE GENOMIC DNA]</scope>
    <source>
        <strain evidence="5">CGMCC 1.10784</strain>
    </source>
</reference>
<feature type="domain" description="Glycoside hydrolase 35 catalytic" evidence="3">
    <location>
        <begin position="20"/>
        <end position="316"/>
    </location>
</feature>
<dbReference type="Gene3D" id="3.20.20.80">
    <property type="entry name" value="Glycosidases"/>
    <property type="match status" value="1"/>
</dbReference>
<dbReference type="InterPro" id="IPR008979">
    <property type="entry name" value="Galactose-bd-like_sf"/>
</dbReference>
<dbReference type="PRINTS" id="PR00742">
    <property type="entry name" value="GLHYDRLASE35"/>
</dbReference>
<dbReference type="STRING" id="1045775.SAMN05216378_1857"/>
<dbReference type="AlphaFoldDB" id="A0A1I1WSI8"/>
<dbReference type="Pfam" id="PF01301">
    <property type="entry name" value="Glyco_hydro_35"/>
    <property type="match status" value="1"/>
</dbReference>
<dbReference type="GO" id="GO:0005975">
    <property type="term" value="P:carbohydrate metabolic process"/>
    <property type="evidence" value="ECO:0007669"/>
    <property type="project" value="InterPro"/>
</dbReference>
<dbReference type="GO" id="GO:0004553">
    <property type="term" value="F:hydrolase activity, hydrolyzing O-glycosyl compounds"/>
    <property type="evidence" value="ECO:0007669"/>
    <property type="project" value="InterPro"/>
</dbReference>
<dbReference type="Gene3D" id="2.60.120.260">
    <property type="entry name" value="Galactose-binding domain-like"/>
    <property type="match status" value="2"/>
</dbReference>
<dbReference type="Proteomes" id="UP000198855">
    <property type="component" value="Unassembled WGS sequence"/>
</dbReference>
<dbReference type="OrthoDB" id="9813184at2"/>
<dbReference type="PANTHER" id="PTHR23421">
    <property type="entry name" value="BETA-GALACTOSIDASE RELATED"/>
    <property type="match status" value="1"/>
</dbReference>
<dbReference type="RefSeq" id="WP_091183853.1">
    <property type="nucleotide sequence ID" value="NZ_FOMT01000002.1"/>
</dbReference>
<protein>
    <submittedName>
        <fullName evidence="4">Beta-galactosidase</fullName>
    </submittedName>
</protein>
<dbReference type="InterPro" id="IPR017853">
    <property type="entry name" value="GH"/>
</dbReference>
<proteinExistence type="inferred from homology"/>
<gene>
    <name evidence="4" type="ORF">SAMN05216378_1857</name>
</gene>
<dbReference type="SUPFAM" id="SSF51445">
    <property type="entry name" value="(Trans)glycosidases"/>
    <property type="match status" value="1"/>
</dbReference>
<name>A0A1I1WSI8_9BACL</name>
<evidence type="ECO:0000313" key="5">
    <source>
        <dbReference type="Proteomes" id="UP000198855"/>
    </source>
</evidence>
<evidence type="ECO:0000313" key="4">
    <source>
        <dbReference type="EMBL" id="SFD98127.1"/>
    </source>
</evidence>
<dbReference type="EMBL" id="FOMT01000002">
    <property type="protein sequence ID" value="SFD98127.1"/>
    <property type="molecule type" value="Genomic_DNA"/>
</dbReference>
<organism evidence="4 5">
    <name type="scientific">Paenibacillus catalpae</name>
    <dbReference type="NCBI Taxonomy" id="1045775"/>
    <lineage>
        <taxon>Bacteria</taxon>
        <taxon>Bacillati</taxon>
        <taxon>Bacillota</taxon>
        <taxon>Bacilli</taxon>
        <taxon>Bacillales</taxon>
        <taxon>Paenibacillaceae</taxon>
        <taxon>Paenibacillus</taxon>
    </lineage>
</organism>
<comment type="similarity">
    <text evidence="1 2">Belongs to the glycosyl hydrolase 35 family.</text>
</comment>
<evidence type="ECO:0000256" key="1">
    <source>
        <dbReference type="ARBA" id="ARBA00009809"/>
    </source>
</evidence>
<evidence type="ECO:0000259" key="3">
    <source>
        <dbReference type="Pfam" id="PF01301"/>
    </source>
</evidence>
<dbReference type="SUPFAM" id="SSF49785">
    <property type="entry name" value="Galactose-binding domain-like"/>
    <property type="match status" value="1"/>
</dbReference>
<dbReference type="InterPro" id="IPR031330">
    <property type="entry name" value="Gly_Hdrlase_35_cat"/>
</dbReference>
<keyword evidence="5" id="KW-1185">Reference proteome</keyword>